<keyword evidence="5" id="KW-1185">Reference proteome</keyword>
<dbReference type="EMBL" id="LGUE01000004">
    <property type="protein sequence ID" value="KON84957.1"/>
    <property type="molecule type" value="Genomic_DNA"/>
</dbReference>
<dbReference type="PIRSF" id="PIRSF016838">
    <property type="entry name" value="PafC"/>
    <property type="match status" value="1"/>
</dbReference>
<dbReference type="InterPro" id="IPR057727">
    <property type="entry name" value="WCX_dom"/>
</dbReference>
<dbReference type="SUPFAM" id="SSF46785">
    <property type="entry name" value="Winged helix' DNA-binding domain"/>
    <property type="match status" value="1"/>
</dbReference>
<evidence type="ECO:0000259" key="3">
    <source>
        <dbReference type="PROSITE" id="PS51000"/>
    </source>
</evidence>
<dbReference type="InterPro" id="IPR036388">
    <property type="entry name" value="WH-like_DNA-bd_sf"/>
</dbReference>
<dbReference type="Proteomes" id="UP000037405">
    <property type="component" value="Unassembled WGS sequence"/>
</dbReference>
<dbReference type="PANTHER" id="PTHR34580:SF1">
    <property type="entry name" value="PROTEIN PAFC"/>
    <property type="match status" value="1"/>
</dbReference>
<dbReference type="InterPro" id="IPR013196">
    <property type="entry name" value="HTH_11"/>
</dbReference>
<dbReference type="InterPro" id="IPR026881">
    <property type="entry name" value="WYL_dom"/>
</dbReference>
<gene>
    <name evidence="4" type="ORF">AF331_13225</name>
</gene>
<dbReference type="GO" id="GO:0003700">
    <property type="term" value="F:DNA-binding transcription factor activity"/>
    <property type="evidence" value="ECO:0007669"/>
    <property type="project" value="InterPro"/>
</dbReference>
<dbReference type="InterPro" id="IPR028349">
    <property type="entry name" value="PafC-like"/>
</dbReference>
<proteinExistence type="predicted"/>
<accession>A0A0M0G615</accession>
<dbReference type="InterPro" id="IPR036390">
    <property type="entry name" value="WH_DNA-bd_sf"/>
</dbReference>
<dbReference type="PANTHER" id="PTHR34580">
    <property type="match status" value="1"/>
</dbReference>
<dbReference type="AlphaFoldDB" id="A0A0M0G615"/>
<keyword evidence="2" id="KW-0804">Transcription</keyword>
<evidence type="ECO:0000256" key="2">
    <source>
        <dbReference type="ARBA" id="ARBA00023163"/>
    </source>
</evidence>
<keyword evidence="1" id="KW-0805">Transcription regulation</keyword>
<name>A0A0M0G615_9BACI</name>
<dbReference type="InterPro" id="IPR051534">
    <property type="entry name" value="CBASS_pafABC_assoc_protein"/>
</dbReference>
<dbReference type="PROSITE" id="PS52050">
    <property type="entry name" value="WYL"/>
    <property type="match status" value="1"/>
</dbReference>
<dbReference type="Pfam" id="PF08279">
    <property type="entry name" value="HTH_11"/>
    <property type="match status" value="1"/>
</dbReference>
<dbReference type="OrthoDB" id="9815009at2"/>
<organism evidence="4 5">
    <name type="scientific">Rossellomorea marisflavi</name>
    <dbReference type="NCBI Taxonomy" id="189381"/>
    <lineage>
        <taxon>Bacteria</taxon>
        <taxon>Bacillati</taxon>
        <taxon>Bacillota</taxon>
        <taxon>Bacilli</taxon>
        <taxon>Bacillales</taxon>
        <taxon>Bacillaceae</taxon>
        <taxon>Rossellomorea</taxon>
    </lineage>
</organism>
<dbReference type="PATRIC" id="fig|189381.12.peg.2692"/>
<dbReference type="Pfam" id="PF13280">
    <property type="entry name" value="WYL"/>
    <property type="match status" value="1"/>
</dbReference>
<evidence type="ECO:0000313" key="5">
    <source>
        <dbReference type="Proteomes" id="UP000037405"/>
    </source>
</evidence>
<dbReference type="STRING" id="189381.GCA_900166615_01265"/>
<protein>
    <submittedName>
        <fullName evidence="4">Transcriptional regulator</fullName>
    </submittedName>
</protein>
<dbReference type="Gene3D" id="1.10.10.10">
    <property type="entry name" value="Winged helix-like DNA-binding domain superfamily/Winged helix DNA-binding domain"/>
    <property type="match status" value="1"/>
</dbReference>
<comment type="caution">
    <text evidence="4">The sequence shown here is derived from an EMBL/GenBank/DDBJ whole genome shotgun (WGS) entry which is preliminary data.</text>
</comment>
<evidence type="ECO:0000256" key="1">
    <source>
        <dbReference type="ARBA" id="ARBA00023015"/>
    </source>
</evidence>
<evidence type="ECO:0000313" key="4">
    <source>
        <dbReference type="EMBL" id="KON84957.1"/>
    </source>
</evidence>
<dbReference type="Pfam" id="PF25583">
    <property type="entry name" value="WCX"/>
    <property type="match status" value="1"/>
</dbReference>
<reference evidence="5" key="1">
    <citation type="submission" date="2015-07" db="EMBL/GenBank/DDBJ databases">
        <title>Fjat-14235 jcm11544.</title>
        <authorList>
            <person name="Liu B."/>
            <person name="Wang J."/>
            <person name="Zhu Y."/>
            <person name="Liu G."/>
            <person name="Chen Q."/>
            <person name="Chen Z."/>
            <person name="Lan J."/>
            <person name="Che J."/>
            <person name="Ge C."/>
            <person name="Shi H."/>
            <person name="Pan Z."/>
            <person name="Liu X."/>
        </authorList>
    </citation>
    <scope>NUCLEOTIDE SEQUENCE [LARGE SCALE GENOMIC DNA]</scope>
    <source>
        <strain evidence="5">JCM 11544</strain>
    </source>
</reference>
<sequence>MRADRLMNIMILLQNRGKMTAKELADELEVSERTILRDMDALTHAGIPIVSERGKDGGWRLMDHFRSRLSGLTSADMTSLFLSPSKELLEDLGLQLSLDTRQKLFGAIPDTYREEAQAMWEKIHIDSGTWRPSSEKAHALAVVKQALWENKKLFIRYGRTEGDMKERIVNPLGLVAKGGTWYLVATRDGDIRNYRVSRIVQASMEEETFERPPHFHLPDYWEQSKASFVKNLPAYDVEVWLHPRIAGRITFTGKFVKVLKKEQSSDNGWIPATLQFDDEQEAIEFILGFSDQIRVESPHLKEKVLAAAQAVIAFYQGKS</sequence>
<dbReference type="PROSITE" id="PS51000">
    <property type="entry name" value="HTH_DEOR_2"/>
    <property type="match status" value="1"/>
</dbReference>
<feature type="domain" description="HTH deoR-type" evidence="3">
    <location>
        <begin position="2"/>
        <end position="57"/>
    </location>
</feature>
<dbReference type="InterPro" id="IPR001034">
    <property type="entry name" value="DeoR_HTH"/>
</dbReference>
<dbReference type="SMART" id="SM00420">
    <property type="entry name" value="HTH_DEOR"/>
    <property type="match status" value="1"/>
</dbReference>